<evidence type="ECO:0000313" key="3">
    <source>
        <dbReference type="Proteomes" id="UP000266841"/>
    </source>
</evidence>
<sequence>MEDLDAGNDASGPGGGTAASSSSGHAPGGRSTNPHRRSGASRTALGSPLDAALQRKRREQAYLVAAMQVREGEKGIGIDPVRSVPRPLPEGPHADLPRPLRPAVQPPLGPRRAVRHDAPAPHAGRRAEPAQVHVDHNKAAEEAAQPQDIHEEGADAGGVL</sequence>
<name>K0TMU7_THAOC</name>
<gene>
    <name evidence="2" type="ORF">THAOC_05411</name>
</gene>
<evidence type="ECO:0000313" key="2">
    <source>
        <dbReference type="EMBL" id="EJK72997.1"/>
    </source>
</evidence>
<feature type="region of interest" description="Disordered" evidence="1">
    <location>
        <begin position="68"/>
        <end position="160"/>
    </location>
</feature>
<proteinExistence type="predicted"/>
<organism evidence="2 3">
    <name type="scientific">Thalassiosira oceanica</name>
    <name type="common">Marine diatom</name>
    <dbReference type="NCBI Taxonomy" id="159749"/>
    <lineage>
        <taxon>Eukaryota</taxon>
        <taxon>Sar</taxon>
        <taxon>Stramenopiles</taxon>
        <taxon>Ochrophyta</taxon>
        <taxon>Bacillariophyta</taxon>
        <taxon>Coscinodiscophyceae</taxon>
        <taxon>Thalassiosirophycidae</taxon>
        <taxon>Thalassiosirales</taxon>
        <taxon>Thalassiosiraceae</taxon>
        <taxon>Thalassiosira</taxon>
    </lineage>
</organism>
<feature type="compositionally biased region" description="Basic and acidic residues" evidence="1">
    <location>
        <begin position="115"/>
        <end position="141"/>
    </location>
</feature>
<dbReference type="Proteomes" id="UP000266841">
    <property type="component" value="Unassembled WGS sequence"/>
</dbReference>
<accession>K0TMU7</accession>
<protein>
    <submittedName>
        <fullName evidence="2">Uncharacterized protein</fullName>
    </submittedName>
</protein>
<evidence type="ECO:0000256" key="1">
    <source>
        <dbReference type="SAM" id="MobiDB-lite"/>
    </source>
</evidence>
<comment type="caution">
    <text evidence="2">The sequence shown here is derived from an EMBL/GenBank/DDBJ whole genome shotgun (WGS) entry which is preliminary data.</text>
</comment>
<reference evidence="2 3" key="1">
    <citation type="journal article" date="2012" name="Genome Biol.">
        <title>Genome and low-iron response of an oceanic diatom adapted to chronic iron limitation.</title>
        <authorList>
            <person name="Lommer M."/>
            <person name="Specht M."/>
            <person name="Roy A.S."/>
            <person name="Kraemer L."/>
            <person name="Andreson R."/>
            <person name="Gutowska M.A."/>
            <person name="Wolf J."/>
            <person name="Bergner S.V."/>
            <person name="Schilhabel M.B."/>
            <person name="Klostermeier U.C."/>
            <person name="Beiko R.G."/>
            <person name="Rosenstiel P."/>
            <person name="Hippler M."/>
            <person name="Laroche J."/>
        </authorList>
    </citation>
    <scope>NUCLEOTIDE SEQUENCE [LARGE SCALE GENOMIC DNA]</scope>
    <source>
        <strain evidence="2 3">CCMP1005</strain>
    </source>
</reference>
<dbReference type="AlphaFoldDB" id="K0TMU7"/>
<feature type="region of interest" description="Disordered" evidence="1">
    <location>
        <begin position="1"/>
        <end position="53"/>
    </location>
</feature>
<dbReference type="EMBL" id="AGNL01004976">
    <property type="protein sequence ID" value="EJK72997.1"/>
    <property type="molecule type" value="Genomic_DNA"/>
</dbReference>
<keyword evidence="3" id="KW-1185">Reference proteome</keyword>
<feature type="compositionally biased region" description="Low complexity" evidence="1">
    <location>
        <begin position="18"/>
        <end position="31"/>
    </location>
</feature>